<gene>
    <name evidence="2" type="ORF">F511_32579</name>
</gene>
<dbReference type="Proteomes" id="UP000250235">
    <property type="component" value="Unassembled WGS sequence"/>
</dbReference>
<keyword evidence="1" id="KW-0812">Transmembrane</keyword>
<reference evidence="2 3" key="1">
    <citation type="journal article" date="2015" name="Proc. Natl. Acad. Sci. U.S.A.">
        <title>The resurrection genome of Boea hygrometrica: A blueprint for survival of dehydration.</title>
        <authorList>
            <person name="Xiao L."/>
            <person name="Yang G."/>
            <person name="Zhang L."/>
            <person name="Yang X."/>
            <person name="Zhao S."/>
            <person name="Ji Z."/>
            <person name="Zhou Q."/>
            <person name="Hu M."/>
            <person name="Wang Y."/>
            <person name="Chen M."/>
            <person name="Xu Y."/>
            <person name="Jin H."/>
            <person name="Xiao X."/>
            <person name="Hu G."/>
            <person name="Bao F."/>
            <person name="Hu Y."/>
            <person name="Wan P."/>
            <person name="Li L."/>
            <person name="Deng X."/>
            <person name="Kuang T."/>
            <person name="Xiang C."/>
            <person name="Zhu J.K."/>
            <person name="Oliver M.J."/>
            <person name="He Y."/>
        </authorList>
    </citation>
    <scope>NUCLEOTIDE SEQUENCE [LARGE SCALE GENOMIC DNA]</scope>
    <source>
        <strain evidence="3">cv. XS01</strain>
    </source>
</reference>
<evidence type="ECO:0000256" key="1">
    <source>
        <dbReference type="SAM" id="Phobius"/>
    </source>
</evidence>
<dbReference type="PROSITE" id="PS51257">
    <property type="entry name" value="PROKAR_LIPOPROTEIN"/>
    <property type="match status" value="1"/>
</dbReference>
<keyword evidence="3" id="KW-1185">Reference proteome</keyword>
<organism evidence="2 3">
    <name type="scientific">Dorcoceras hygrometricum</name>
    <dbReference type="NCBI Taxonomy" id="472368"/>
    <lineage>
        <taxon>Eukaryota</taxon>
        <taxon>Viridiplantae</taxon>
        <taxon>Streptophyta</taxon>
        <taxon>Embryophyta</taxon>
        <taxon>Tracheophyta</taxon>
        <taxon>Spermatophyta</taxon>
        <taxon>Magnoliopsida</taxon>
        <taxon>eudicotyledons</taxon>
        <taxon>Gunneridae</taxon>
        <taxon>Pentapetalae</taxon>
        <taxon>asterids</taxon>
        <taxon>lamiids</taxon>
        <taxon>Lamiales</taxon>
        <taxon>Gesneriaceae</taxon>
        <taxon>Didymocarpoideae</taxon>
        <taxon>Trichosporeae</taxon>
        <taxon>Loxocarpinae</taxon>
        <taxon>Dorcoceras</taxon>
    </lineage>
</organism>
<dbReference type="EMBL" id="KV012008">
    <property type="protein sequence ID" value="KZV25140.1"/>
    <property type="molecule type" value="Genomic_DNA"/>
</dbReference>
<proteinExistence type="predicted"/>
<protein>
    <submittedName>
        <fullName evidence="2">Uncharacterized protein</fullName>
    </submittedName>
</protein>
<keyword evidence="1" id="KW-1133">Transmembrane helix</keyword>
<dbReference type="PANTHER" id="PTHR34054">
    <property type="entry name" value="EXPRESSED PROTEIN"/>
    <property type="match status" value="1"/>
</dbReference>
<dbReference type="OrthoDB" id="1707227at2759"/>
<dbReference type="AlphaFoldDB" id="A0A2Z7AW61"/>
<dbReference type="PANTHER" id="PTHR34054:SF2">
    <property type="entry name" value="EXPRESSED PROTEIN"/>
    <property type="match status" value="1"/>
</dbReference>
<keyword evidence="1" id="KW-0472">Membrane</keyword>
<dbReference type="InterPro" id="IPR045884">
    <property type="entry name" value="At5g59350-like"/>
</dbReference>
<evidence type="ECO:0000313" key="2">
    <source>
        <dbReference type="EMBL" id="KZV25140.1"/>
    </source>
</evidence>
<accession>A0A2Z7AW61</accession>
<sequence length="269" mass="30251">MKSLSGVGLGLSLVFGCLLVALVGELYYLLWWKKRRICEKTDENRHQIPPRNTSPYMFCCFIRPTQDLCSSSILVHEPQANNPSKDFVGFPPFGDGNLETFSGPPRFLFTIAEETKEDLESEDGIIRNSKNSTSRASLGDFIHILETPFLTPMASSPYFTPPLTPSNSCDQHNFGPFFESKTDAAFNKLRSSPPPKFKFLRDAEEKLARRGELLEEIEKGVLRKDHRSVSPASLCHRDEENGSFVTIIVGSVDQDERNMGRIKDNSKQG</sequence>
<feature type="transmembrane region" description="Helical" evidence="1">
    <location>
        <begin position="6"/>
        <end position="30"/>
    </location>
</feature>
<name>A0A2Z7AW61_9LAMI</name>
<evidence type="ECO:0000313" key="3">
    <source>
        <dbReference type="Proteomes" id="UP000250235"/>
    </source>
</evidence>